<evidence type="ECO:0000256" key="5">
    <source>
        <dbReference type="ARBA" id="ARBA00022989"/>
    </source>
</evidence>
<dbReference type="EMBL" id="UHFR01000005">
    <property type="protein sequence ID" value="SUN76401.1"/>
    <property type="molecule type" value="Genomic_DNA"/>
</dbReference>
<feature type="transmembrane region" description="Helical" evidence="7">
    <location>
        <begin position="117"/>
        <end position="139"/>
    </location>
</feature>
<dbReference type="STRING" id="1123307.GCA_000380065_00685"/>
<evidence type="ECO:0000313" key="9">
    <source>
        <dbReference type="EMBL" id="SUN76401.1"/>
    </source>
</evidence>
<accession>A0A380KXX1</accession>
<comment type="subcellular location">
    <subcellularLocation>
        <location evidence="1">Cell membrane</location>
        <topology evidence="1">Multi-pass membrane protein</topology>
    </subcellularLocation>
</comment>
<evidence type="ECO:0000256" key="6">
    <source>
        <dbReference type="ARBA" id="ARBA00023136"/>
    </source>
</evidence>
<keyword evidence="10" id="KW-1185">Reference proteome</keyword>
<dbReference type="InterPro" id="IPR047692">
    <property type="entry name" value="T4P_ComGB"/>
</dbReference>
<evidence type="ECO:0000256" key="2">
    <source>
        <dbReference type="ARBA" id="ARBA00005745"/>
    </source>
</evidence>
<evidence type="ECO:0000259" key="8">
    <source>
        <dbReference type="Pfam" id="PF00482"/>
    </source>
</evidence>
<dbReference type="Gene3D" id="1.20.81.30">
    <property type="entry name" value="Type II secretion system (T2SS), domain F"/>
    <property type="match status" value="2"/>
</dbReference>
<evidence type="ECO:0000256" key="4">
    <source>
        <dbReference type="ARBA" id="ARBA00022692"/>
    </source>
</evidence>
<proteinExistence type="inferred from homology"/>
<protein>
    <submittedName>
        <fullName evidence="9">Competence protein comYB</fullName>
    </submittedName>
</protein>
<dbReference type="Pfam" id="PF00482">
    <property type="entry name" value="T2SSF"/>
    <property type="match status" value="2"/>
</dbReference>
<feature type="domain" description="Type II secretion system protein GspF" evidence="8">
    <location>
        <begin position="209"/>
        <end position="329"/>
    </location>
</feature>
<gene>
    <name evidence="9" type="primary">comYB</name>
    <name evidence="9" type="ORF">NCTC13765_00891</name>
</gene>
<evidence type="ECO:0000256" key="7">
    <source>
        <dbReference type="SAM" id="Phobius"/>
    </source>
</evidence>
<dbReference type="InterPro" id="IPR003004">
    <property type="entry name" value="GspF/PilC"/>
</dbReference>
<keyword evidence="5 7" id="KW-1133">Transmembrane helix</keyword>
<keyword evidence="6 7" id="KW-0472">Membrane</keyword>
<evidence type="ECO:0000256" key="3">
    <source>
        <dbReference type="ARBA" id="ARBA00022475"/>
    </source>
</evidence>
<dbReference type="PANTHER" id="PTHR30012:SF0">
    <property type="entry name" value="TYPE II SECRETION SYSTEM PROTEIN F-RELATED"/>
    <property type="match status" value="1"/>
</dbReference>
<evidence type="ECO:0000256" key="1">
    <source>
        <dbReference type="ARBA" id="ARBA00004651"/>
    </source>
</evidence>
<keyword evidence="4 7" id="KW-0812">Transmembrane</keyword>
<dbReference type="GO" id="GO:0005886">
    <property type="term" value="C:plasma membrane"/>
    <property type="evidence" value="ECO:0007669"/>
    <property type="project" value="UniProtKB-SubCell"/>
</dbReference>
<organism evidence="9 10">
    <name type="scientific">Streptococcus massiliensis</name>
    <dbReference type="NCBI Taxonomy" id="313439"/>
    <lineage>
        <taxon>Bacteria</taxon>
        <taxon>Bacillati</taxon>
        <taxon>Bacillota</taxon>
        <taxon>Bacilli</taxon>
        <taxon>Lactobacillales</taxon>
        <taxon>Streptococcaceae</taxon>
        <taxon>Streptococcus</taxon>
    </lineage>
</organism>
<feature type="transmembrane region" description="Helical" evidence="7">
    <location>
        <begin position="309"/>
        <end position="331"/>
    </location>
</feature>
<dbReference type="InterPro" id="IPR018076">
    <property type="entry name" value="T2SS_GspF_dom"/>
</dbReference>
<dbReference type="Proteomes" id="UP000254634">
    <property type="component" value="Unassembled WGS sequence"/>
</dbReference>
<dbReference type="PRINTS" id="PR00812">
    <property type="entry name" value="BCTERIALGSPF"/>
</dbReference>
<feature type="domain" description="Type II secretion system protein GspF" evidence="8">
    <location>
        <begin position="26"/>
        <end position="141"/>
    </location>
</feature>
<feature type="transmembrane region" description="Helical" evidence="7">
    <location>
        <begin position="159"/>
        <end position="178"/>
    </location>
</feature>
<sequence>MDISLRKADKPKKLATAKQEQVVALFNNLFASGFHLGEMISFLERSRLLPSSAIQIMRQGLELGQPFSSIMENLGFSTAVVTQLSLAELHGNVGLSLIKIEDYLSNISKVRKKLIEVATYPVMLLGFLVLIMLGLKNYLLPQLQSQNLATQVISNLPKIFFSFVLLVLAFIGIGLYYWKRSSHMLIFSILAKISFIKKFIQNYLTAYYAREWGTMIGQGLELSQIFTLMKEQPSCLFRELGADLERRLMLGQSFAQSVQSYSFFHKELSLIIEYGEVKSKLGSELEIYAEKTWENFFARVNKAMNIIQPLVFVFVALMIVLLYAAMLLPIYQNMEVHL</sequence>
<keyword evidence="3" id="KW-1003">Cell membrane</keyword>
<evidence type="ECO:0000313" key="10">
    <source>
        <dbReference type="Proteomes" id="UP000254634"/>
    </source>
</evidence>
<reference evidence="9" key="1">
    <citation type="submission" date="2018-06" db="EMBL/GenBank/DDBJ databases">
        <authorList>
            <consortium name="Pathogen Informatics"/>
            <person name="Doyle S."/>
        </authorList>
    </citation>
    <scope>NUCLEOTIDE SEQUENCE [LARGE SCALE GENOMIC DNA]</scope>
    <source>
        <strain evidence="9">NCTC13765</strain>
    </source>
</reference>
<dbReference type="AlphaFoldDB" id="A0A380KXX1"/>
<name>A0A380KXX1_9STRE</name>
<dbReference type="PANTHER" id="PTHR30012">
    <property type="entry name" value="GENERAL SECRETION PATHWAY PROTEIN"/>
    <property type="match status" value="1"/>
</dbReference>
<dbReference type="InterPro" id="IPR042094">
    <property type="entry name" value="T2SS_GspF_sf"/>
</dbReference>
<comment type="similarity">
    <text evidence="2">Belongs to the GSP F family.</text>
</comment>
<dbReference type="NCBIfam" id="NF041012">
    <property type="entry name" value="T4P_ComGB"/>
    <property type="match status" value="1"/>
</dbReference>